<dbReference type="RefSeq" id="WP_089876881.1">
    <property type="nucleotide sequence ID" value="NZ_FOYS01000001.1"/>
</dbReference>
<proteinExistence type="predicted"/>
<evidence type="ECO:0000313" key="1">
    <source>
        <dbReference type="EMBL" id="SFR36388.1"/>
    </source>
</evidence>
<gene>
    <name evidence="1" type="ORF">SAMN04488124_0763</name>
</gene>
<dbReference type="EMBL" id="FOYS01000001">
    <property type="protein sequence ID" value="SFR36388.1"/>
    <property type="molecule type" value="Genomic_DNA"/>
</dbReference>
<evidence type="ECO:0000313" key="2">
    <source>
        <dbReference type="Proteomes" id="UP000243250"/>
    </source>
</evidence>
<reference evidence="2" key="1">
    <citation type="submission" date="2016-10" db="EMBL/GenBank/DDBJ databases">
        <authorList>
            <person name="Varghese N."/>
            <person name="Submissions S."/>
        </authorList>
    </citation>
    <scope>NUCLEOTIDE SEQUENCE [LARGE SCALE GENOMIC DNA]</scope>
    <source>
        <strain evidence="2">CGMCC 1.8711</strain>
    </source>
</reference>
<accession>A0A1I6G2I0</accession>
<dbReference type="AlphaFoldDB" id="A0A1I6G2I0"/>
<organism evidence="1 2">
    <name type="scientific">Halogeometricum limi</name>
    <dbReference type="NCBI Taxonomy" id="555875"/>
    <lineage>
        <taxon>Archaea</taxon>
        <taxon>Methanobacteriati</taxon>
        <taxon>Methanobacteriota</taxon>
        <taxon>Stenosarchaea group</taxon>
        <taxon>Halobacteria</taxon>
        <taxon>Halobacteriales</taxon>
        <taxon>Haloferacaceae</taxon>
        <taxon>Halogeometricum</taxon>
    </lineage>
</organism>
<keyword evidence="2" id="KW-1185">Reference proteome</keyword>
<dbReference type="Proteomes" id="UP000243250">
    <property type="component" value="Unassembled WGS sequence"/>
</dbReference>
<protein>
    <submittedName>
        <fullName evidence="1">Uncharacterized protein</fullName>
    </submittedName>
</protein>
<name>A0A1I6G2I0_9EURY</name>
<sequence>MTLTHVRAADTDELRLTVGEPVELESLTEPLVPEKLSLEPFVETPDGVSVVERRPLDEDGTMGAVYTLSADAAVDGEIRVGFRDGATGAVDSEKTLRVVVE</sequence>